<accession>A0A835ICU8</accession>
<dbReference type="PANTHER" id="PTHR31945:SF26">
    <property type="entry name" value="TRANSCRIPTION FACTOR BHLH35"/>
    <property type="match status" value="1"/>
</dbReference>
<evidence type="ECO:0000256" key="1">
    <source>
        <dbReference type="ARBA" id="ARBA00004123"/>
    </source>
</evidence>
<dbReference type="EMBL" id="JADFTS010000003">
    <property type="protein sequence ID" value="KAF9614372.1"/>
    <property type="molecule type" value="Genomic_DNA"/>
</dbReference>
<feature type="region of interest" description="Disordered" evidence="5">
    <location>
        <begin position="71"/>
        <end position="93"/>
    </location>
</feature>
<evidence type="ECO:0000313" key="8">
    <source>
        <dbReference type="Proteomes" id="UP000631114"/>
    </source>
</evidence>
<name>A0A835ICU8_9MAGN</name>
<keyword evidence="4" id="KW-0539">Nucleus</keyword>
<dbReference type="GO" id="GO:0005634">
    <property type="term" value="C:nucleus"/>
    <property type="evidence" value="ECO:0007669"/>
    <property type="project" value="UniProtKB-SubCell"/>
</dbReference>
<organism evidence="7 8">
    <name type="scientific">Coptis chinensis</name>
    <dbReference type="NCBI Taxonomy" id="261450"/>
    <lineage>
        <taxon>Eukaryota</taxon>
        <taxon>Viridiplantae</taxon>
        <taxon>Streptophyta</taxon>
        <taxon>Embryophyta</taxon>
        <taxon>Tracheophyta</taxon>
        <taxon>Spermatophyta</taxon>
        <taxon>Magnoliopsida</taxon>
        <taxon>Ranunculales</taxon>
        <taxon>Ranunculaceae</taxon>
        <taxon>Coptidoideae</taxon>
        <taxon>Coptis</taxon>
    </lineage>
</organism>
<dbReference type="InterPro" id="IPR051358">
    <property type="entry name" value="TF_AMS/ICE1/BHLH6-like"/>
</dbReference>
<dbReference type="InterPro" id="IPR011598">
    <property type="entry name" value="bHLH_dom"/>
</dbReference>
<evidence type="ECO:0000259" key="6">
    <source>
        <dbReference type="PROSITE" id="PS50888"/>
    </source>
</evidence>
<evidence type="ECO:0000256" key="3">
    <source>
        <dbReference type="ARBA" id="ARBA00023163"/>
    </source>
</evidence>
<dbReference type="Proteomes" id="UP000631114">
    <property type="component" value="Unassembled WGS sequence"/>
</dbReference>
<dbReference type="AlphaFoldDB" id="A0A835ICU8"/>
<feature type="region of interest" description="Disordered" evidence="5">
    <location>
        <begin position="1"/>
        <end position="24"/>
    </location>
</feature>
<feature type="compositionally biased region" description="Low complexity" evidence="5">
    <location>
        <begin position="71"/>
        <end position="92"/>
    </location>
</feature>
<comment type="subcellular location">
    <subcellularLocation>
        <location evidence="1">Nucleus</location>
    </subcellularLocation>
</comment>
<keyword evidence="2" id="KW-0805">Transcription regulation</keyword>
<comment type="caution">
    <text evidence="7">The sequence shown here is derived from an EMBL/GenBank/DDBJ whole genome shotgun (WGS) entry which is preliminary data.</text>
</comment>
<dbReference type="SUPFAM" id="SSF47459">
    <property type="entry name" value="HLH, helix-loop-helix DNA-binding domain"/>
    <property type="match status" value="1"/>
</dbReference>
<reference evidence="7 8" key="1">
    <citation type="submission" date="2020-10" db="EMBL/GenBank/DDBJ databases">
        <title>The Coptis chinensis genome and diversification of protoberbering-type alkaloids.</title>
        <authorList>
            <person name="Wang B."/>
            <person name="Shu S."/>
            <person name="Song C."/>
            <person name="Liu Y."/>
        </authorList>
    </citation>
    <scope>NUCLEOTIDE SEQUENCE [LARGE SCALE GENOMIC DNA]</scope>
    <source>
        <strain evidence="7">HL-2020</strain>
        <tissue evidence="7">Leaf</tissue>
    </source>
</reference>
<dbReference type="InterPro" id="IPR045239">
    <property type="entry name" value="bHLH95_bHLH"/>
</dbReference>
<feature type="domain" description="BHLH" evidence="6">
    <location>
        <begin position="9"/>
        <end position="58"/>
    </location>
</feature>
<keyword evidence="3" id="KW-0804">Transcription</keyword>
<sequence>MVPDINKTTSEESGDDYDESTQTDITQQLQRLQSLIPNSSKNDTISILEEARDYIQSIHQETEIITKELSQRSLDNLSPSSSSQSSDPNLQRAQIQKVEVEKLMDRRFVVKISWRGGHGGTDVQRVIECLDVKMTSIAPKQTDSDEMLSTAFIKVSRSLPGSPSLVCM</sequence>
<keyword evidence="8" id="KW-1185">Reference proteome</keyword>
<dbReference type="CDD" id="cd11393">
    <property type="entry name" value="bHLH_AtbHLH_like"/>
    <property type="match status" value="1"/>
</dbReference>
<proteinExistence type="predicted"/>
<dbReference type="PANTHER" id="PTHR31945">
    <property type="entry name" value="TRANSCRIPTION FACTOR SCREAM2-RELATED"/>
    <property type="match status" value="1"/>
</dbReference>
<gene>
    <name evidence="7" type="ORF">IFM89_018271</name>
</gene>
<dbReference type="OrthoDB" id="1903118at2759"/>
<evidence type="ECO:0000313" key="7">
    <source>
        <dbReference type="EMBL" id="KAF9614372.1"/>
    </source>
</evidence>
<dbReference type="GO" id="GO:0046983">
    <property type="term" value="F:protein dimerization activity"/>
    <property type="evidence" value="ECO:0007669"/>
    <property type="project" value="InterPro"/>
</dbReference>
<protein>
    <recommendedName>
        <fullName evidence="6">BHLH domain-containing protein</fullName>
    </recommendedName>
</protein>
<dbReference type="PROSITE" id="PS50888">
    <property type="entry name" value="BHLH"/>
    <property type="match status" value="1"/>
</dbReference>
<dbReference type="GO" id="GO:0003700">
    <property type="term" value="F:DNA-binding transcription factor activity"/>
    <property type="evidence" value="ECO:0007669"/>
    <property type="project" value="TreeGrafter"/>
</dbReference>
<dbReference type="Gene3D" id="4.10.280.10">
    <property type="entry name" value="Helix-loop-helix DNA-binding domain"/>
    <property type="match status" value="1"/>
</dbReference>
<dbReference type="GO" id="GO:0043565">
    <property type="term" value="F:sequence-specific DNA binding"/>
    <property type="evidence" value="ECO:0007669"/>
    <property type="project" value="TreeGrafter"/>
</dbReference>
<dbReference type="InterPro" id="IPR036638">
    <property type="entry name" value="HLH_DNA-bd_sf"/>
</dbReference>
<evidence type="ECO:0000256" key="2">
    <source>
        <dbReference type="ARBA" id="ARBA00023015"/>
    </source>
</evidence>
<evidence type="ECO:0000256" key="5">
    <source>
        <dbReference type="SAM" id="MobiDB-lite"/>
    </source>
</evidence>
<evidence type="ECO:0000256" key="4">
    <source>
        <dbReference type="ARBA" id="ARBA00023242"/>
    </source>
</evidence>
<dbReference type="Pfam" id="PF00010">
    <property type="entry name" value="HLH"/>
    <property type="match status" value="1"/>
</dbReference>
<feature type="compositionally biased region" description="Acidic residues" evidence="5">
    <location>
        <begin position="12"/>
        <end position="21"/>
    </location>
</feature>